<evidence type="ECO:0000256" key="11">
    <source>
        <dbReference type="ARBA" id="ARBA00023125"/>
    </source>
</evidence>
<comment type="function">
    <text evidence="15">May play the central regulatory role in sporulation. It may be an element of the effector pathway responsible for the activation of sporulation genes in response to nutritional stress. Spo0A may act in concert with spo0H (a sigma factor) to control the expression of some genes that are critical to the sporulation process.</text>
</comment>
<evidence type="ECO:0000256" key="3">
    <source>
        <dbReference type="ARBA" id="ARBA00022490"/>
    </source>
</evidence>
<comment type="cofactor">
    <cofactor evidence="15">
        <name>Ca(2+)</name>
        <dbReference type="ChEBI" id="CHEBI:29108"/>
    </cofactor>
    <text evidence="15">Binds 1 Ca(2+) ion per subunit.</text>
</comment>
<dbReference type="PROSITE" id="PS50110">
    <property type="entry name" value="RESPONSE_REGULATORY"/>
    <property type="match status" value="1"/>
</dbReference>
<dbReference type="InterPro" id="IPR052048">
    <property type="entry name" value="ST_Response_Regulator"/>
</dbReference>
<dbReference type="NCBIfam" id="TIGR02875">
    <property type="entry name" value="spore_0_A"/>
    <property type="match status" value="1"/>
</dbReference>
<keyword evidence="10 15" id="KW-0805">Transcription regulation</keyword>
<dbReference type="InterPro" id="IPR036388">
    <property type="entry name" value="WH-like_DNA-bd_sf"/>
</dbReference>
<protein>
    <recommendedName>
        <fullName evidence="2 15">Stage 0 sporulation protein A</fullName>
    </recommendedName>
</protein>
<evidence type="ECO:0000313" key="19">
    <source>
        <dbReference type="Proteomes" id="UP001589738"/>
    </source>
</evidence>
<dbReference type="PANTHER" id="PTHR43228:SF5">
    <property type="entry name" value="STAGE 0 SPORULATION PROTEIN A"/>
    <property type="match status" value="1"/>
</dbReference>
<evidence type="ECO:0000256" key="16">
    <source>
        <dbReference type="PROSITE-ProRule" id="PRU00169"/>
    </source>
</evidence>
<feature type="modified residue" description="4-aspartylphosphate" evidence="16">
    <location>
        <position position="56"/>
    </location>
</feature>
<evidence type="ECO:0000256" key="10">
    <source>
        <dbReference type="ARBA" id="ARBA00023015"/>
    </source>
</evidence>
<dbReference type="EMBL" id="JBHLUU010000015">
    <property type="protein sequence ID" value="MFC0474512.1"/>
    <property type="molecule type" value="Genomic_DNA"/>
</dbReference>
<dbReference type="Gene3D" id="1.10.10.10">
    <property type="entry name" value="Winged helix-like DNA-binding domain superfamily/Winged helix DNA-binding domain"/>
    <property type="match status" value="1"/>
</dbReference>
<organism evidence="18 19">
    <name type="scientific">Robertmurraya beringensis</name>
    <dbReference type="NCBI Taxonomy" id="641660"/>
    <lineage>
        <taxon>Bacteria</taxon>
        <taxon>Bacillati</taxon>
        <taxon>Bacillota</taxon>
        <taxon>Bacilli</taxon>
        <taxon>Bacillales</taxon>
        <taxon>Bacillaceae</taxon>
        <taxon>Robertmurraya</taxon>
    </lineage>
</organism>
<keyword evidence="19" id="KW-1185">Reference proteome</keyword>
<evidence type="ECO:0000256" key="9">
    <source>
        <dbReference type="ARBA" id="ARBA00023012"/>
    </source>
</evidence>
<reference evidence="18 19" key="1">
    <citation type="submission" date="2024-09" db="EMBL/GenBank/DDBJ databases">
        <authorList>
            <person name="Sun Q."/>
            <person name="Mori K."/>
        </authorList>
    </citation>
    <scope>NUCLEOTIDE SEQUENCE [LARGE SCALE GENOMIC DNA]</scope>
    <source>
        <strain evidence="18 19">CGMCC 1.9126</strain>
    </source>
</reference>
<evidence type="ECO:0000256" key="13">
    <source>
        <dbReference type="ARBA" id="ARBA00023163"/>
    </source>
</evidence>
<keyword evidence="13 15" id="KW-0804">Transcription</keyword>
<gene>
    <name evidence="18" type="primary">spo0A</name>
    <name evidence="18" type="ORF">ACFFHF_04270</name>
</gene>
<name>A0ABV6KNE8_9BACI</name>
<evidence type="ECO:0000256" key="5">
    <source>
        <dbReference type="ARBA" id="ARBA00022553"/>
    </source>
</evidence>
<dbReference type="RefSeq" id="WP_377057643.1">
    <property type="nucleotide sequence ID" value="NZ_JBHLUU010000015.1"/>
</dbReference>
<evidence type="ECO:0000256" key="14">
    <source>
        <dbReference type="ARBA" id="ARBA00025691"/>
    </source>
</evidence>
<comment type="function">
    <text evidence="14">May play the central regulatory role in sporulation. It may be an element of the effector pathway responsible for the activation of sporulation genes in response to nutritional stress. Spo0A may act in concert with Spo0H (a sigma factor) to control the expression of some genes that are critical to the sporulation process. Repressor of abrB, activator of the spoIIa operon. Binds the DNA sequence 5'-TGNCGAA-3' (0A box).</text>
</comment>
<evidence type="ECO:0000256" key="6">
    <source>
        <dbReference type="ARBA" id="ARBA00022723"/>
    </source>
</evidence>
<evidence type="ECO:0000259" key="17">
    <source>
        <dbReference type="PROSITE" id="PS50110"/>
    </source>
</evidence>
<keyword evidence="12 15" id="KW-0010">Activator</keyword>
<feature type="domain" description="Response regulatory" evidence="17">
    <location>
        <begin position="5"/>
        <end position="123"/>
    </location>
</feature>
<keyword evidence="5 16" id="KW-0597">Phosphoprotein</keyword>
<evidence type="ECO:0000256" key="2">
    <source>
        <dbReference type="ARBA" id="ARBA00015699"/>
    </source>
</evidence>
<sequence>MKKIKVCVVDDNRELVGLLKDYLVSQEDREVVGSAHNGQECLDLLEKVTPDVLVLDIIMPHLDGLAVLEKLRDSRKSPMPNVIMLTAFGQEDVTKKAVELGASYFILKPFDLENLGNHIRQVSGKTSAVMRSTSPLTTSPMYRQQMEAKPKNLDASITSIIHEIGVPAHIKGYLYLREAISMVYNDIELLGSITKVLYPDIAKKYNTTASRVERAIRHAIEVAWSRGNIDSISSLFGYTVSMSKAKPTNSEFIAMVADKLRLEHKAS</sequence>
<proteinExistence type="predicted"/>
<dbReference type="Pfam" id="PF08769">
    <property type="entry name" value="Spo0A_C"/>
    <property type="match status" value="1"/>
</dbReference>
<dbReference type="SUPFAM" id="SSF46894">
    <property type="entry name" value="C-terminal effector domain of the bipartite response regulators"/>
    <property type="match status" value="1"/>
</dbReference>
<dbReference type="PIRSF" id="PIRSF002937">
    <property type="entry name" value="Res_reg_Spo0A"/>
    <property type="match status" value="1"/>
</dbReference>
<keyword evidence="8 15" id="KW-0749">Sporulation</keyword>
<keyword evidence="3 15" id="KW-0963">Cytoplasm</keyword>
<dbReference type="CDD" id="cd17561">
    <property type="entry name" value="REC_Spo0A"/>
    <property type="match status" value="1"/>
</dbReference>
<keyword evidence="4 15" id="KW-0678">Repressor</keyword>
<dbReference type="SUPFAM" id="SSF52172">
    <property type="entry name" value="CheY-like"/>
    <property type="match status" value="1"/>
</dbReference>
<evidence type="ECO:0000256" key="1">
    <source>
        <dbReference type="ARBA" id="ARBA00004496"/>
    </source>
</evidence>
<dbReference type="SMART" id="SM00448">
    <property type="entry name" value="REC"/>
    <property type="match status" value="1"/>
</dbReference>
<dbReference type="PANTHER" id="PTHR43228">
    <property type="entry name" value="TWO-COMPONENT RESPONSE REGULATOR"/>
    <property type="match status" value="1"/>
</dbReference>
<dbReference type="Gene3D" id="3.40.50.2300">
    <property type="match status" value="1"/>
</dbReference>
<evidence type="ECO:0000256" key="15">
    <source>
        <dbReference type="PIRNR" id="PIRNR002937"/>
    </source>
</evidence>
<dbReference type="Proteomes" id="UP001589738">
    <property type="component" value="Unassembled WGS sequence"/>
</dbReference>
<evidence type="ECO:0000256" key="7">
    <source>
        <dbReference type="ARBA" id="ARBA00022837"/>
    </source>
</evidence>
<evidence type="ECO:0000256" key="8">
    <source>
        <dbReference type="ARBA" id="ARBA00022969"/>
    </source>
</evidence>
<evidence type="ECO:0000256" key="12">
    <source>
        <dbReference type="ARBA" id="ARBA00023159"/>
    </source>
</evidence>
<keyword evidence="11 15" id="KW-0238">DNA-binding</keyword>
<evidence type="ECO:0000313" key="18">
    <source>
        <dbReference type="EMBL" id="MFC0474512.1"/>
    </source>
</evidence>
<comment type="subcellular location">
    <subcellularLocation>
        <location evidence="1 15">Cytoplasm</location>
    </subcellularLocation>
</comment>
<comment type="caution">
    <text evidence="18">The sequence shown here is derived from an EMBL/GenBank/DDBJ whole genome shotgun (WGS) entry which is preliminary data.</text>
</comment>
<dbReference type="InterPro" id="IPR011006">
    <property type="entry name" value="CheY-like_superfamily"/>
</dbReference>
<keyword evidence="7 15" id="KW-0106">Calcium</keyword>
<keyword evidence="9 15" id="KW-0902">Two-component regulatory system</keyword>
<keyword evidence="6 15" id="KW-0479">Metal-binding</keyword>
<dbReference type="InterPro" id="IPR012052">
    <property type="entry name" value="Spore_0_A"/>
</dbReference>
<dbReference type="Pfam" id="PF00072">
    <property type="entry name" value="Response_reg"/>
    <property type="match status" value="1"/>
</dbReference>
<dbReference type="InterPro" id="IPR016032">
    <property type="entry name" value="Sig_transdc_resp-reg_C-effctor"/>
</dbReference>
<accession>A0ABV6KNE8</accession>
<evidence type="ECO:0000256" key="4">
    <source>
        <dbReference type="ARBA" id="ARBA00022491"/>
    </source>
</evidence>
<dbReference type="InterPro" id="IPR014879">
    <property type="entry name" value="Spo0A_C"/>
</dbReference>
<dbReference type="InterPro" id="IPR001789">
    <property type="entry name" value="Sig_transdc_resp-reg_receiver"/>
</dbReference>